<name>A0A2U3I3Q1_9BURK</name>
<gene>
    <name evidence="1" type="ORF">NOV72_01996</name>
</gene>
<evidence type="ECO:0000313" key="1">
    <source>
        <dbReference type="EMBL" id="SPB14764.1"/>
    </source>
</evidence>
<organism evidence="1 2">
    <name type="scientific">Caballeronia novacaledonica</name>
    <dbReference type="NCBI Taxonomy" id="1544861"/>
    <lineage>
        <taxon>Bacteria</taxon>
        <taxon>Pseudomonadati</taxon>
        <taxon>Pseudomonadota</taxon>
        <taxon>Betaproteobacteria</taxon>
        <taxon>Burkholderiales</taxon>
        <taxon>Burkholderiaceae</taxon>
        <taxon>Caballeronia</taxon>
    </lineage>
</organism>
<dbReference type="Proteomes" id="UP000238169">
    <property type="component" value="Unassembled WGS sequence"/>
</dbReference>
<reference evidence="2" key="1">
    <citation type="submission" date="2018-01" db="EMBL/GenBank/DDBJ databases">
        <authorList>
            <person name="Peeters C."/>
        </authorList>
    </citation>
    <scope>NUCLEOTIDE SEQUENCE [LARGE SCALE GENOMIC DNA]</scope>
</reference>
<protein>
    <submittedName>
        <fullName evidence="1">Uncharacterized protein</fullName>
    </submittedName>
</protein>
<accession>A0A2U3I3Q1</accession>
<dbReference type="AlphaFoldDB" id="A0A2U3I3Q1"/>
<sequence>MIKMSRSPSGAAFSAVVIVAFDPANGDVHATYVHGYEGELDERGLERSRGQVLKDVRGRLASCAAIELIQVPLAEMEDGWVERIDPITREVVVRRGCDVPNGVTRP</sequence>
<keyword evidence="2" id="KW-1185">Reference proteome</keyword>
<proteinExistence type="predicted"/>
<evidence type="ECO:0000313" key="2">
    <source>
        <dbReference type="Proteomes" id="UP000238169"/>
    </source>
</evidence>
<dbReference type="EMBL" id="OGTP01000005">
    <property type="protein sequence ID" value="SPB14764.1"/>
    <property type="molecule type" value="Genomic_DNA"/>
</dbReference>